<sequence>MNSFIVLNGKRLKTFLLIIFISLFTAIFFFSQSTANVSVFSIDHQPKAIFKGEKGIALTFNIGWGDVKAAEILNVLEKKNVRSATFFLSGAWAERHPDIVEKIVELGYEIGNLGYAYVDYTEVEDEKVRQDILKAQKIFKQLGIDNVELLRPPTGYFDKRVLKIANKLGYTVIHWSINSEDWKNPGIKSIVEKAVKAKNGDILLLHASDAAKQTAEALPAIIKELQKKGKLVNVSTLIASGDAKTTLIP</sequence>
<proteinExistence type="predicted"/>
<dbReference type="InterPro" id="IPR002509">
    <property type="entry name" value="NODB_dom"/>
</dbReference>
<keyword evidence="1" id="KW-0472">Membrane</keyword>
<evidence type="ECO:0000313" key="4">
    <source>
        <dbReference type="Proteomes" id="UP001223586"/>
    </source>
</evidence>
<keyword evidence="4" id="KW-1185">Reference proteome</keyword>
<gene>
    <name evidence="3" type="ORF">J2S08_004163</name>
</gene>
<dbReference type="NCBIfam" id="TIGR02764">
    <property type="entry name" value="spore_ybaN_pdaB"/>
    <property type="match status" value="1"/>
</dbReference>
<keyword evidence="1" id="KW-1133">Transmembrane helix</keyword>
<dbReference type="Proteomes" id="UP001223586">
    <property type="component" value="Unassembled WGS sequence"/>
</dbReference>
<dbReference type="InterPro" id="IPR050248">
    <property type="entry name" value="Polysacc_deacetylase_ArnD"/>
</dbReference>
<accession>A0ABT9WYE2</accession>
<dbReference type="SUPFAM" id="SSF88713">
    <property type="entry name" value="Glycoside hydrolase/deacetylase"/>
    <property type="match status" value="1"/>
</dbReference>
<dbReference type="PANTHER" id="PTHR10587:SF128">
    <property type="entry name" value="POLYSACCHARIDE DEACETYLASE PDAB-RELATED"/>
    <property type="match status" value="1"/>
</dbReference>
<dbReference type="EMBL" id="JAUSTT010000038">
    <property type="protein sequence ID" value="MDQ0178259.1"/>
    <property type="molecule type" value="Genomic_DNA"/>
</dbReference>
<dbReference type="PROSITE" id="PS51677">
    <property type="entry name" value="NODB"/>
    <property type="match status" value="1"/>
</dbReference>
<evidence type="ECO:0000259" key="2">
    <source>
        <dbReference type="PROSITE" id="PS51677"/>
    </source>
</evidence>
<reference evidence="3 4" key="1">
    <citation type="submission" date="2023-07" db="EMBL/GenBank/DDBJ databases">
        <title>Genomic Encyclopedia of Type Strains, Phase IV (KMG-IV): sequencing the most valuable type-strain genomes for metagenomic binning, comparative biology and taxonomic classification.</title>
        <authorList>
            <person name="Goeker M."/>
        </authorList>
    </citation>
    <scope>NUCLEOTIDE SEQUENCE [LARGE SCALE GENOMIC DNA]</scope>
    <source>
        <strain evidence="3 4">DSM 23837</strain>
    </source>
</reference>
<dbReference type="Pfam" id="PF01522">
    <property type="entry name" value="Polysacc_deac_1"/>
    <property type="match status" value="1"/>
</dbReference>
<feature type="domain" description="NodB homology" evidence="2">
    <location>
        <begin position="54"/>
        <end position="234"/>
    </location>
</feature>
<name>A0ABT9WYE2_9BACI</name>
<evidence type="ECO:0000313" key="3">
    <source>
        <dbReference type="EMBL" id="MDQ0178259.1"/>
    </source>
</evidence>
<feature type="transmembrane region" description="Helical" evidence="1">
    <location>
        <begin position="12"/>
        <end position="31"/>
    </location>
</feature>
<dbReference type="InterPro" id="IPR011330">
    <property type="entry name" value="Glyco_hydro/deAcase_b/a-brl"/>
</dbReference>
<comment type="caution">
    <text evidence="3">The sequence shown here is derived from an EMBL/GenBank/DDBJ whole genome shotgun (WGS) entry which is preliminary data.</text>
</comment>
<keyword evidence="1" id="KW-0812">Transmembrane</keyword>
<dbReference type="Gene3D" id="3.20.20.370">
    <property type="entry name" value="Glycoside hydrolase/deacetylase"/>
    <property type="match status" value="1"/>
</dbReference>
<organism evidence="3 4">
    <name type="scientific">Bacillus chungangensis</name>
    <dbReference type="NCBI Taxonomy" id="587633"/>
    <lineage>
        <taxon>Bacteria</taxon>
        <taxon>Bacillati</taxon>
        <taxon>Bacillota</taxon>
        <taxon>Bacilli</taxon>
        <taxon>Bacillales</taxon>
        <taxon>Bacillaceae</taxon>
        <taxon>Bacillus</taxon>
    </lineage>
</organism>
<evidence type="ECO:0000256" key="1">
    <source>
        <dbReference type="SAM" id="Phobius"/>
    </source>
</evidence>
<dbReference type="PANTHER" id="PTHR10587">
    <property type="entry name" value="GLYCOSYL TRANSFERASE-RELATED"/>
    <property type="match status" value="1"/>
</dbReference>
<dbReference type="RefSeq" id="WP_307232928.1">
    <property type="nucleotide sequence ID" value="NZ_JAUSTT010000038.1"/>
</dbReference>
<dbReference type="InterPro" id="IPR014132">
    <property type="entry name" value="PdaB-like"/>
</dbReference>
<protein>
    <submittedName>
        <fullName evidence="3">Polysaccharide deacetylase family sporulation protein PdaB</fullName>
    </submittedName>
</protein>